<organism evidence="3 4">
    <name type="scientific">Trichinella pseudospiralis</name>
    <name type="common">Parasitic roundworm</name>
    <dbReference type="NCBI Taxonomy" id="6337"/>
    <lineage>
        <taxon>Eukaryota</taxon>
        <taxon>Metazoa</taxon>
        <taxon>Ecdysozoa</taxon>
        <taxon>Nematoda</taxon>
        <taxon>Enoplea</taxon>
        <taxon>Dorylaimia</taxon>
        <taxon>Trichinellida</taxon>
        <taxon>Trichinellidae</taxon>
        <taxon>Trichinella</taxon>
    </lineage>
</organism>
<proteinExistence type="predicted"/>
<evidence type="ECO:0000256" key="1">
    <source>
        <dbReference type="SAM" id="MobiDB-lite"/>
    </source>
</evidence>
<accession>A0A0V1K826</accession>
<keyword evidence="2" id="KW-0472">Membrane</keyword>
<evidence type="ECO:0000313" key="4">
    <source>
        <dbReference type="Proteomes" id="UP000054826"/>
    </source>
</evidence>
<feature type="compositionally biased region" description="Polar residues" evidence="1">
    <location>
        <begin position="97"/>
        <end position="106"/>
    </location>
</feature>
<reference evidence="3 4" key="1">
    <citation type="submission" date="2015-01" db="EMBL/GenBank/DDBJ databases">
        <title>Evolution of Trichinella species and genotypes.</title>
        <authorList>
            <person name="Korhonen P.K."/>
            <person name="Edoardo P."/>
            <person name="Giuseppe L.R."/>
            <person name="Gasser R.B."/>
        </authorList>
    </citation>
    <scope>NUCLEOTIDE SEQUENCE [LARGE SCALE GENOMIC DNA]</scope>
    <source>
        <strain evidence="3">ISS176</strain>
    </source>
</reference>
<evidence type="ECO:0000256" key="2">
    <source>
        <dbReference type="SAM" id="Phobius"/>
    </source>
</evidence>
<feature type="compositionally biased region" description="Basic and acidic residues" evidence="1">
    <location>
        <begin position="115"/>
        <end position="124"/>
    </location>
</feature>
<sequence length="124" mass="13672">MPIIELNLVLACSINSAVLISFINNSILFILFLIAPHQKANVVPRSLRVRPVGLHSAVYRPDIGVVSISVDNRGGLRHTIATRGRRTLAQLDGTTRDAVQNKNSQIMDPLFSKPGTKDRTPHLR</sequence>
<dbReference type="Proteomes" id="UP000054826">
    <property type="component" value="Unassembled WGS sequence"/>
</dbReference>
<keyword evidence="2" id="KW-0812">Transmembrane</keyword>
<protein>
    <submittedName>
        <fullName evidence="3">Uncharacterized protein</fullName>
    </submittedName>
</protein>
<gene>
    <name evidence="3" type="ORF">T4C_3962</name>
</gene>
<name>A0A0V1K826_TRIPS</name>
<feature type="region of interest" description="Disordered" evidence="1">
    <location>
        <begin position="91"/>
        <end position="124"/>
    </location>
</feature>
<keyword evidence="2" id="KW-1133">Transmembrane helix</keyword>
<feature type="transmembrane region" description="Helical" evidence="2">
    <location>
        <begin position="6"/>
        <end position="35"/>
    </location>
</feature>
<dbReference type="EMBL" id="JYDV01000010">
    <property type="protein sequence ID" value="KRZ43374.1"/>
    <property type="molecule type" value="Genomic_DNA"/>
</dbReference>
<comment type="caution">
    <text evidence="3">The sequence shown here is derived from an EMBL/GenBank/DDBJ whole genome shotgun (WGS) entry which is preliminary data.</text>
</comment>
<evidence type="ECO:0000313" key="3">
    <source>
        <dbReference type="EMBL" id="KRZ43374.1"/>
    </source>
</evidence>
<dbReference type="AlphaFoldDB" id="A0A0V1K826"/>